<dbReference type="RefSeq" id="XP_033690745.1">
    <property type="nucleotide sequence ID" value="XM_033836274.1"/>
</dbReference>
<keyword evidence="2" id="KW-1133">Transmembrane helix</keyword>
<reference evidence="3" key="1">
    <citation type="journal article" date="2020" name="Stud. Mycol.">
        <title>101 Dothideomycetes genomes: a test case for predicting lifestyles and emergence of pathogens.</title>
        <authorList>
            <person name="Haridas S."/>
            <person name="Albert R."/>
            <person name="Binder M."/>
            <person name="Bloem J."/>
            <person name="Labutti K."/>
            <person name="Salamov A."/>
            <person name="Andreopoulos B."/>
            <person name="Baker S."/>
            <person name="Barry K."/>
            <person name="Bills G."/>
            <person name="Bluhm B."/>
            <person name="Cannon C."/>
            <person name="Castanera R."/>
            <person name="Culley D."/>
            <person name="Daum C."/>
            <person name="Ezra D."/>
            <person name="Gonzalez J."/>
            <person name="Henrissat B."/>
            <person name="Kuo A."/>
            <person name="Liang C."/>
            <person name="Lipzen A."/>
            <person name="Lutzoni F."/>
            <person name="Magnuson J."/>
            <person name="Mondo S."/>
            <person name="Nolan M."/>
            <person name="Ohm R."/>
            <person name="Pangilinan J."/>
            <person name="Park H.-J."/>
            <person name="Ramirez L."/>
            <person name="Alfaro M."/>
            <person name="Sun H."/>
            <person name="Tritt A."/>
            <person name="Yoshinaga Y."/>
            <person name="Zwiers L.-H."/>
            <person name="Turgeon B."/>
            <person name="Goodwin S."/>
            <person name="Spatafora J."/>
            <person name="Crous P."/>
            <person name="Grigoriev I."/>
        </authorList>
    </citation>
    <scope>NUCLEOTIDE SEQUENCE</scope>
    <source>
        <strain evidence="3">CBS 122368</strain>
    </source>
</reference>
<organism evidence="3 4">
    <name type="scientific">Trematosphaeria pertusa</name>
    <dbReference type="NCBI Taxonomy" id="390896"/>
    <lineage>
        <taxon>Eukaryota</taxon>
        <taxon>Fungi</taxon>
        <taxon>Dikarya</taxon>
        <taxon>Ascomycota</taxon>
        <taxon>Pezizomycotina</taxon>
        <taxon>Dothideomycetes</taxon>
        <taxon>Pleosporomycetidae</taxon>
        <taxon>Pleosporales</taxon>
        <taxon>Massarineae</taxon>
        <taxon>Trematosphaeriaceae</taxon>
        <taxon>Trematosphaeria</taxon>
    </lineage>
</organism>
<name>A0A6A6IYU2_9PLEO</name>
<evidence type="ECO:0000313" key="4">
    <source>
        <dbReference type="Proteomes" id="UP000800094"/>
    </source>
</evidence>
<evidence type="ECO:0000256" key="2">
    <source>
        <dbReference type="SAM" id="Phobius"/>
    </source>
</evidence>
<dbReference type="Proteomes" id="UP000800094">
    <property type="component" value="Unassembled WGS sequence"/>
</dbReference>
<keyword evidence="2" id="KW-0812">Transmembrane</keyword>
<gene>
    <name evidence="3" type="ORF">BU26DRAFT_7246</name>
</gene>
<feature type="region of interest" description="Disordered" evidence="1">
    <location>
        <begin position="1"/>
        <end position="31"/>
    </location>
</feature>
<accession>A0A6A6IYU2</accession>
<dbReference type="GeneID" id="54589604"/>
<evidence type="ECO:0000313" key="3">
    <source>
        <dbReference type="EMBL" id="KAF2255741.1"/>
    </source>
</evidence>
<evidence type="ECO:0000256" key="1">
    <source>
        <dbReference type="SAM" id="MobiDB-lite"/>
    </source>
</evidence>
<keyword evidence="4" id="KW-1185">Reference proteome</keyword>
<keyword evidence="2" id="KW-0472">Membrane</keyword>
<feature type="transmembrane region" description="Helical" evidence="2">
    <location>
        <begin position="60"/>
        <end position="79"/>
    </location>
</feature>
<feature type="compositionally biased region" description="Polar residues" evidence="1">
    <location>
        <begin position="11"/>
        <end position="25"/>
    </location>
</feature>
<sequence length="87" mass="9982">MPLKTLRNSKELQQGSSYTKRNTVRNFDPGSYHRQPSLFNIATTSEHLVSRPKYVARSSLFRGCVILFYLFSSLWVFSIKTSSSEST</sequence>
<protein>
    <submittedName>
        <fullName evidence="3">Uncharacterized protein</fullName>
    </submittedName>
</protein>
<dbReference type="AlphaFoldDB" id="A0A6A6IYU2"/>
<proteinExistence type="predicted"/>
<dbReference type="EMBL" id="ML987189">
    <property type="protein sequence ID" value="KAF2255741.1"/>
    <property type="molecule type" value="Genomic_DNA"/>
</dbReference>